<evidence type="ECO:0000313" key="2">
    <source>
        <dbReference type="EMBL" id="PNT66560.1"/>
    </source>
</evidence>
<dbReference type="Proteomes" id="UP000008810">
    <property type="component" value="Chromosome 3"/>
</dbReference>
<dbReference type="InterPro" id="IPR004158">
    <property type="entry name" value="DUF247_pln"/>
</dbReference>
<gene>
    <name evidence="2" type="ORF">BRADI_3g14037v3</name>
</gene>
<reference evidence="2 3" key="1">
    <citation type="journal article" date="2010" name="Nature">
        <title>Genome sequencing and analysis of the model grass Brachypodium distachyon.</title>
        <authorList>
            <consortium name="International Brachypodium Initiative"/>
        </authorList>
    </citation>
    <scope>NUCLEOTIDE SEQUENCE [LARGE SCALE GENOMIC DNA]</scope>
    <source>
        <strain evidence="2 3">Bd21</strain>
    </source>
</reference>
<dbReference type="EnsemblPlants" id="PNT66560">
    <property type="protein sequence ID" value="PNT66560"/>
    <property type="gene ID" value="BRADI_3g14037v3"/>
</dbReference>
<dbReference type="OrthoDB" id="686589at2759"/>
<feature type="compositionally biased region" description="Basic and acidic residues" evidence="1">
    <location>
        <begin position="597"/>
        <end position="622"/>
    </location>
</feature>
<feature type="region of interest" description="Disordered" evidence="1">
    <location>
        <begin position="569"/>
        <end position="622"/>
    </location>
</feature>
<dbReference type="Gramene" id="PNT66560">
    <property type="protein sequence ID" value="PNT66560"/>
    <property type="gene ID" value="BRADI_3g14037v3"/>
</dbReference>
<dbReference type="Pfam" id="PF03140">
    <property type="entry name" value="DUF247"/>
    <property type="match status" value="2"/>
</dbReference>
<proteinExistence type="predicted"/>
<evidence type="ECO:0000313" key="4">
    <source>
        <dbReference type="Proteomes" id="UP000008810"/>
    </source>
</evidence>
<dbReference type="AlphaFoldDB" id="A0A2K2CX17"/>
<dbReference type="InParanoid" id="A0A2K2CX17"/>
<dbReference type="PANTHER" id="PTHR31549">
    <property type="entry name" value="PROTEIN, PUTATIVE (DUF247)-RELATED-RELATED"/>
    <property type="match status" value="1"/>
</dbReference>
<organism evidence="2">
    <name type="scientific">Brachypodium distachyon</name>
    <name type="common">Purple false brome</name>
    <name type="synonym">Trachynia distachya</name>
    <dbReference type="NCBI Taxonomy" id="15368"/>
    <lineage>
        <taxon>Eukaryota</taxon>
        <taxon>Viridiplantae</taxon>
        <taxon>Streptophyta</taxon>
        <taxon>Embryophyta</taxon>
        <taxon>Tracheophyta</taxon>
        <taxon>Spermatophyta</taxon>
        <taxon>Magnoliopsida</taxon>
        <taxon>Liliopsida</taxon>
        <taxon>Poales</taxon>
        <taxon>Poaceae</taxon>
        <taxon>BOP clade</taxon>
        <taxon>Pooideae</taxon>
        <taxon>Stipodae</taxon>
        <taxon>Brachypodieae</taxon>
        <taxon>Brachypodium</taxon>
    </lineage>
</organism>
<accession>A0A2K2CX17</accession>
<feature type="compositionally biased region" description="Acidic residues" evidence="1">
    <location>
        <begin position="328"/>
        <end position="338"/>
    </location>
</feature>
<keyword evidence="4" id="KW-1185">Reference proteome</keyword>
<sequence length="622" mass="68735">MMADLHPSDPTPMAADEACMNPHPSNLTPDAAQAILISANPIHSYPIPTLEQEIPTDPIPMVAEEACINTHSSNLTLDAAQAILISADPIHSDPIPTPKEAITTDPIPTDPHTSNLTPDTEQAIPIEYLLRQAWDRVKSDHPNVSWKIHRFPASLRAFCEERHYIAPKMVAIGPYYHHLPELQDMEVVKKVATHHFFVGASLQVGYEKVVAVAGTARSCYDTRSLEGFNDAEFALMMFHDVCFLLVTILAITWPKECPLSLVCRTGANTLVVVTRHVSAGEPDPLGGRAIIRPPMMSDIPITPIKVEVMKKVEVVREEEAVVARQEVEEEKAEEELEEEKAVVARQEVEEEKAEEEEEKVEELEEEKTQEEEEEKSHSIRWGSCCDGSAWKNGSSHVHNLDSRSVKKAARGAVLESLPLGTSAIELAEIGVKLTLSKSAELKDIGLTGSLLRRKLFLPSLRLNENTACWLVNMAAFEACAALSDDECTVGSYLALFAMLMHREEDVHKLRARHLILGEFTNKQSSRRSTSSTAATRAAFARATTSMPSYDGLRGDVLVLPWTQIRHIPSTMLGNNDRPTTSGPTSSLQSNHLAPSSGDERQRHSEKQISHDLKNGEKTKLPI</sequence>
<evidence type="ECO:0000256" key="1">
    <source>
        <dbReference type="SAM" id="MobiDB-lite"/>
    </source>
</evidence>
<dbReference type="EMBL" id="CM000882">
    <property type="protein sequence ID" value="PNT66560.1"/>
    <property type="molecule type" value="Genomic_DNA"/>
</dbReference>
<protein>
    <submittedName>
        <fullName evidence="2 3">Uncharacterized protein</fullName>
    </submittedName>
</protein>
<feature type="compositionally biased region" description="Polar residues" evidence="1">
    <location>
        <begin position="571"/>
        <end position="593"/>
    </location>
</feature>
<feature type="compositionally biased region" description="Acidic residues" evidence="1">
    <location>
        <begin position="348"/>
        <end position="373"/>
    </location>
</feature>
<dbReference type="PANTHER" id="PTHR31549:SF308">
    <property type="entry name" value="DUF4220 DOMAIN-CONTAINING PROTEIN"/>
    <property type="match status" value="1"/>
</dbReference>
<evidence type="ECO:0000313" key="3">
    <source>
        <dbReference type="EnsemblPlants" id="PNT66560"/>
    </source>
</evidence>
<feature type="region of interest" description="Disordered" evidence="1">
    <location>
        <begin position="328"/>
        <end position="378"/>
    </location>
</feature>
<reference evidence="3" key="3">
    <citation type="submission" date="2018-08" db="UniProtKB">
        <authorList>
            <consortium name="EnsemblPlants"/>
        </authorList>
    </citation>
    <scope>IDENTIFICATION</scope>
    <source>
        <strain evidence="3">cv. Bd21</strain>
    </source>
</reference>
<name>A0A2K2CX17_BRADI</name>
<reference evidence="2" key="2">
    <citation type="submission" date="2017-06" db="EMBL/GenBank/DDBJ databases">
        <title>WGS assembly of Brachypodium distachyon.</title>
        <authorList>
            <consortium name="The International Brachypodium Initiative"/>
            <person name="Lucas S."/>
            <person name="Harmon-Smith M."/>
            <person name="Lail K."/>
            <person name="Tice H."/>
            <person name="Grimwood J."/>
            <person name="Bruce D."/>
            <person name="Barry K."/>
            <person name="Shu S."/>
            <person name="Lindquist E."/>
            <person name="Wang M."/>
            <person name="Pitluck S."/>
            <person name="Vogel J.P."/>
            <person name="Garvin D.F."/>
            <person name="Mockler T.C."/>
            <person name="Schmutz J."/>
            <person name="Rokhsar D."/>
            <person name="Bevan M.W."/>
        </authorList>
    </citation>
    <scope>NUCLEOTIDE SEQUENCE</scope>
    <source>
        <strain evidence="2">Bd21</strain>
    </source>
</reference>